<evidence type="ECO:0000256" key="1">
    <source>
        <dbReference type="ARBA" id="ARBA00005130"/>
    </source>
</evidence>
<evidence type="ECO:0000256" key="2">
    <source>
        <dbReference type="ARBA" id="ARBA00006746"/>
    </source>
</evidence>
<organism evidence="17 18">
    <name type="scientific">Kozakia baliensis</name>
    <dbReference type="NCBI Taxonomy" id="153496"/>
    <lineage>
        <taxon>Bacteria</taxon>
        <taxon>Pseudomonadati</taxon>
        <taxon>Pseudomonadota</taxon>
        <taxon>Alphaproteobacteria</taxon>
        <taxon>Acetobacterales</taxon>
        <taxon>Acetobacteraceae</taxon>
        <taxon>Kozakia</taxon>
    </lineage>
</organism>
<proteinExistence type="inferred from homology"/>
<feature type="binding site" evidence="15">
    <location>
        <position position="71"/>
    </location>
    <ligand>
        <name>Zn(2+)</name>
        <dbReference type="ChEBI" id="CHEBI:29105"/>
        <label>1</label>
    </ligand>
</feature>
<evidence type="ECO:0000256" key="8">
    <source>
        <dbReference type="ARBA" id="ARBA00022801"/>
    </source>
</evidence>
<evidence type="ECO:0000256" key="4">
    <source>
        <dbReference type="ARBA" id="ARBA00011921"/>
    </source>
</evidence>
<gene>
    <name evidence="15" type="primary">dapE</name>
    <name evidence="17" type="ORF">A0U89_03440</name>
</gene>
<dbReference type="EMBL" id="CP014674">
    <property type="protein sequence ID" value="AOX16332.1"/>
    <property type="molecule type" value="Genomic_DNA"/>
</dbReference>
<dbReference type="InterPro" id="IPR050072">
    <property type="entry name" value="Peptidase_M20A"/>
</dbReference>
<comment type="catalytic activity">
    <reaction evidence="14 15">
        <text>N-succinyl-(2S,6S)-2,6-diaminopimelate + H2O = (2S,6S)-2,6-diaminopimelate + succinate</text>
        <dbReference type="Rhea" id="RHEA:22608"/>
        <dbReference type="ChEBI" id="CHEBI:15377"/>
        <dbReference type="ChEBI" id="CHEBI:30031"/>
        <dbReference type="ChEBI" id="CHEBI:57609"/>
        <dbReference type="ChEBI" id="CHEBI:58087"/>
        <dbReference type="EC" id="3.5.1.18"/>
    </reaction>
</comment>
<evidence type="ECO:0000256" key="3">
    <source>
        <dbReference type="ARBA" id="ARBA00011738"/>
    </source>
</evidence>
<dbReference type="GO" id="GO:0019877">
    <property type="term" value="P:diaminopimelate biosynthetic process"/>
    <property type="evidence" value="ECO:0007669"/>
    <property type="project" value="UniProtKB-UniRule"/>
</dbReference>
<feature type="active site" description="Proton acceptor" evidence="15">
    <location>
        <position position="135"/>
    </location>
</feature>
<dbReference type="GO" id="GO:0006526">
    <property type="term" value="P:L-arginine biosynthetic process"/>
    <property type="evidence" value="ECO:0007669"/>
    <property type="project" value="TreeGrafter"/>
</dbReference>
<dbReference type="AlphaFoldDB" id="A0A1D8URP4"/>
<evidence type="ECO:0000256" key="14">
    <source>
        <dbReference type="ARBA" id="ARBA00051301"/>
    </source>
</evidence>
<dbReference type="SUPFAM" id="SSF55031">
    <property type="entry name" value="Bacterial exopeptidase dimerisation domain"/>
    <property type="match status" value="1"/>
</dbReference>
<comment type="function">
    <text evidence="15">Catalyzes the hydrolysis of N-succinyl-L,L-diaminopimelic acid (SDAP), forming succinate and LL-2,6-diaminopimelate (DAP), an intermediate involved in the bacterial biosynthesis of lysine and meso-diaminopimelic acid, an essential component of bacterial cell walls.</text>
</comment>
<dbReference type="HAMAP" id="MF_01690">
    <property type="entry name" value="DapE"/>
    <property type="match status" value="1"/>
</dbReference>
<protein>
    <recommendedName>
        <fullName evidence="5 15">Succinyl-diaminopimelate desuccinylase</fullName>
        <shortName evidence="15">SDAP desuccinylase</shortName>
        <ecNumber evidence="4 15">3.5.1.18</ecNumber>
    </recommendedName>
    <alternativeName>
        <fullName evidence="13 15">N-succinyl-LL-2,6-diaminoheptanedioate amidohydrolase</fullName>
    </alternativeName>
</protein>
<dbReference type="OrthoDB" id="9809784at2"/>
<evidence type="ECO:0000256" key="15">
    <source>
        <dbReference type="HAMAP-Rule" id="MF_01690"/>
    </source>
</evidence>
<dbReference type="Pfam" id="PF01546">
    <property type="entry name" value="Peptidase_M20"/>
    <property type="match status" value="1"/>
</dbReference>
<keyword evidence="8 15" id="KW-0378">Hydrolase</keyword>
<feature type="domain" description="Peptidase M20 dimerisation" evidence="16">
    <location>
        <begin position="177"/>
        <end position="283"/>
    </location>
</feature>
<dbReference type="PANTHER" id="PTHR43808:SF31">
    <property type="entry name" value="N-ACETYL-L-CITRULLINE DEACETYLASE"/>
    <property type="match status" value="1"/>
</dbReference>
<evidence type="ECO:0000256" key="7">
    <source>
        <dbReference type="ARBA" id="ARBA00022723"/>
    </source>
</evidence>
<evidence type="ECO:0000256" key="5">
    <source>
        <dbReference type="ARBA" id="ARBA00022391"/>
    </source>
</evidence>
<dbReference type="GO" id="GO:0009014">
    <property type="term" value="F:succinyl-diaminopimelate desuccinylase activity"/>
    <property type="evidence" value="ECO:0007669"/>
    <property type="project" value="UniProtKB-UniRule"/>
</dbReference>
<dbReference type="PROSITE" id="PS00759">
    <property type="entry name" value="ARGE_DAPE_CPG2_2"/>
    <property type="match status" value="1"/>
</dbReference>
<dbReference type="STRING" id="153496.A0U89_03440"/>
<evidence type="ECO:0000256" key="12">
    <source>
        <dbReference type="ARBA" id="ARBA00023285"/>
    </source>
</evidence>
<accession>A0A1D8URP4</accession>
<comment type="pathway">
    <text evidence="1 15">Amino-acid biosynthesis; L-lysine biosynthesis via DAP pathway; LL-2,6-diaminopimelate from (S)-tetrahydrodipicolinate (succinylase route): step 3/3.</text>
</comment>
<comment type="subunit">
    <text evidence="3 15">Homodimer.</text>
</comment>
<dbReference type="CDD" id="cd03891">
    <property type="entry name" value="M20_DapE_proteobac"/>
    <property type="match status" value="1"/>
</dbReference>
<evidence type="ECO:0000256" key="6">
    <source>
        <dbReference type="ARBA" id="ARBA00022605"/>
    </source>
</evidence>
<dbReference type="eggNOG" id="COG0624">
    <property type="taxonomic scope" value="Bacteria"/>
</dbReference>
<comment type="similarity">
    <text evidence="2 15">Belongs to the peptidase M20A family. DapE subfamily.</text>
</comment>
<keyword evidence="11 15" id="KW-0457">Lysine biosynthesis</keyword>
<dbReference type="Pfam" id="PF07687">
    <property type="entry name" value="M20_dimer"/>
    <property type="match status" value="1"/>
</dbReference>
<dbReference type="SUPFAM" id="SSF53187">
    <property type="entry name" value="Zn-dependent exopeptidases"/>
    <property type="match status" value="1"/>
</dbReference>
<dbReference type="EC" id="3.5.1.18" evidence="4 15"/>
<feature type="binding site" evidence="15">
    <location>
        <position position="102"/>
    </location>
    <ligand>
        <name>Zn(2+)</name>
        <dbReference type="ChEBI" id="CHEBI:29105"/>
        <label>1</label>
    </ligand>
</feature>
<dbReference type="InterPro" id="IPR005941">
    <property type="entry name" value="DapE_proteobac"/>
</dbReference>
<evidence type="ECO:0000256" key="10">
    <source>
        <dbReference type="ARBA" id="ARBA00022915"/>
    </source>
</evidence>
<evidence type="ECO:0000256" key="9">
    <source>
        <dbReference type="ARBA" id="ARBA00022833"/>
    </source>
</evidence>
<dbReference type="RefSeq" id="WP_070402113.1">
    <property type="nucleotide sequence ID" value="NZ_BJVW01000002.1"/>
</dbReference>
<evidence type="ECO:0000256" key="13">
    <source>
        <dbReference type="ARBA" id="ARBA00031891"/>
    </source>
</evidence>
<dbReference type="PANTHER" id="PTHR43808">
    <property type="entry name" value="ACETYLORNITHINE DEACETYLASE"/>
    <property type="match status" value="1"/>
</dbReference>
<feature type="binding site" evidence="15">
    <location>
        <position position="102"/>
    </location>
    <ligand>
        <name>Zn(2+)</name>
        <dbReference type="ChEBI" id="CHEBI:29105"/>
        <label>2</label>
    </ligand>
</feature>
<dbReference type="InterPro" id="IPR011650">
    <property type="entry name" value="Peptidase_M20_dimer"/>
</dbReference>
<dbReference type="Gene3D" id="3.40.630.10">
    <property type="entry name" value="Zn peptidases"/>
    <property type="match status" value="2"/>
</dbReference>
<dbReference type="GO" id="GO:0008270">
    <property type="term" value="F:zinc ion binding"/>
    <property type="evidence" value="ECO:0007669"/>
    <property type="project" value="UniProtKB-UniRule"/>
</dbReference>
<dbReference type="NCBIfam" id="TIGR01246">
    <property type="entry name" value="dapE_proteo"/>
    <property type="match status" value="1"/>
</dbReference>
<dbReference type="GO" id="GO:0050897">
    <property type="term" value="F:cobalt ion binding"/>
    <property type="evidence" value="ECO:0007669"/>
    <property type="project" value="UniProtKB-UniRule"/>
</dbReference>
<feature type="active site" evidence="15">
    <location>
        <position position="73"/>
    </location>
</feature>
<keyword evidence="7 15" id="KW-0479">Metal-binding</keyword>
<dbReference type="Proteomes" id="UP000179145">
    <property type="component" value="Chromosome"/>
</dbReference>
<evidence type="ECO:0000259" key="16">
    <source>
        <dbReference type="Pfam" id="PF07687"/>
    </source>
</evidence>
<keyword evidence="12 15" id="KW-0170">Cobalt</keyword>
<keyword evidence="9 15" id="KW-0862">Zinc</keyword>
<dbReference type="KEGG" id="kba:A0U89_03440"/>
<feature type="binding site" evidence="15">
    <location>
        <position position="349"/>
    </location>
    <ligand>
        <name>Zn(2+)</name>
        <dbReference type="ChEBI" id="CHEBI:29105"/>
        <label>2</label>
    </ligand>
</feature>
<evidence type="ECO:0000256" key="11">
    <source>
        <dbReference type="ARBA" id="ARBA00023154"/>
    </source>
</evidence>
<sequence>MPIDVVALAQSLLRCASVTPADDGALNVVAAALESLGFTITWLPFGPEGAQTPNLFARLGTSGPHLCFAGHTDVVPPGNGWRHEPFAGQIDDDTLYGRGASDMKGGIAAFIAAVSSFLARRPLNGSISLLITGDEEGPSRHGTCDVLPWMQEHGQVPDFCLVGEPTNPMRMGDVIKVGRRGSLNAHITVQGVQGHVAYPHLADNPIHYLLPALTELTTRVLDEGNAHFAPSSLQITSIDVGNPATNVIPPKAQASLNIRFNDSHRGEALKDWIEKTVAKHASNAHVETAISGEAFLTEPGEIVEKLAHVVKRVTGRTPRLDTGGGTSDARFISAYCPVAEFGLVGASMHKADEHVALCDLRQLTEIYLEFLEAFGL</sequence>
<dbReference type="InterPro" id="IPR036264">
    <property type="entry name" value="Bact_exopeptidase_dim_dom"/>
</dbReference>
<keyword evidence="10 15" id="KW-0220">Diaminopimelate biosynthesis</keyword>
<feature type="binding site" evidence="15">
    <location>
        <position position="164"/>
    </location>
    <ligand>
        <name>Zn(2+)</name>
        <dbReference type="ChEBI" id="CHEBI:29105"/>
        <label>1</label>
    </ligand>
</feature>
<evidence type="ECO:0000313" key="18">
    <source>
        <dbReference type="Proteomes" id="UP000179145"/>
    </source>
</evidence>
<dbReference type="GO" id="GO:0008777">
    <property type="term" value="F:acetylornithine deacetylase activity"/>
    <property type="evidence" value="ECO:0007669"/>
    <property type="project" value="TreeGrafter"/>
</dbReference>
<keyword evidence="6 15" id="KW-0028">Amino-acid biosynthesis</keyword>
<feature type="binding site" evidence="15">
    <location>
        <position position="136"/>
    </location>
    <ligand>
        <name>Zn(2+)</name>
        <dbReference type="ChEBI" id="CHEBI:29105"/>
        <label>2</label>
    </ligand>
</feature>
<comment type="cofactor">
    <cofactor evidence="15">
        <name>Zn(2+)</name>
        <dbReference type="ChEBI" id="CHEBI:29105"/>
    </cofactor>
    <cofactor evidence="15">
        <name>Co(2+)</name>
        <dbReference type="ChEBI" id="CHEBI:48828"/>
    </cofactor>
    <text evidence="15">Binds 2 Zn(2+) or Co(2+) ions per subunit.</text>
</comment>
<dbReference type="GO" id="GO:0009089">
    <property type="term" value="P:lysine biosynthetic process via diaminopimelate"/>
    <property type="evidence" value="ECO:0007669"/>
    <property type="project" value="UniProtKB-UniRule"/>
</dbReference>
<dbReference type="NCBIfam" id="NF009557">
    <property type="entry name" value="PRK13009.1"/>
    <property type="match status" value="1"/>
</dbReference>
<reference evidence="17 18" key="1">
    <citation type="journal article" date="2016" name="Microb. Cell Fact.">
        <title>Dissection of exopolysaccharide biosynthesis in Kozakia baliensis.</title>
        <authorList>
            <person name="Brandt J.U."/>
            <person name="Jakob F."/>
            <person name="Behr J."/>
            <person name="Geissler A.J."/>
            <person name="Vogel R.F."/>
        </authorList>
    </citation>
    <scope>NUCLEOTIDE SEQUENCE [LARGE SCALE GENOMIC DNA]</scope>
    <source>
        <strain evidence="17 18">DSM 14400</strain>
    </source>
</reference>
<dbReference type="InterPro" id="IPR001261">
    <property type="entry name" value="ArgE/DapE_CS"/>
</dbReference>
<keyword evidence="18" id="KW-1185">Reference proteome</keyword>
<evidence type="ECO:0000313" key="17">
    <source>
        <dbReference type="EMBL" id="AOX16332.1"/>
    </source>
</evidence>
<name>A0A1D8URP4_9PROT</name>
<dbReference type="InterPro" id="IPR002933">
    <property type="entry name" value="Peptidase_M20"/>
</dbReference>
<dbReference type="UniPathway" id="UPA00034">
    <property type="reaction ID" value="UER00021"/>
</dbReference>